<feature type="compositionally biased region" description="Low complexity" evidence="1">
    <location>
        <begin position="56"/>
        <end position="66"/>
    </location>
</feature>
<comment type="caution">
    <text evidence="2">The sequence shown here is derived from an EMBL/GenBank/DDBJ whole genome shotgun (WGS) entry which is preliminary data.</text>
</comment>
<gene>
    <name evidence="2" type="ORF">GCM10011610_65970</name>
</gene>
<keyword evidence="3" id="KW-1185">Reference proteome</keyword>
<protein>
    <submittedName>
        <fullName evidence="2">Uncharacterized protein</fullName>
    </submittedName>
</protein>
<evidence type="ECO:0000313" key="3">
    <source>
        <dbReference type="Proteomes" id="UP000658127"/>
    </source>
</evidence>
<dbReference type="Proteomes" id="UP000658127">
    <property type="component" value="Unassembled WGS sequence"/>
</dbReference>
<sequence length="130" mass="14106">MHMSTTKNKKGTTKRPVRTPIGAVSHVKTIKPRVTRQPAKSRAAHAIEPKSKTVIEESSSGLEGLEPQGSPARDAKHFRRIIEARKQVAAAEAELRDAVKAAHAAGDSWTVIGMALDTSRQAAFQRFGKD</sequence>
<dbReference type="EMBL" id="BMNE01000012">
    <property type="protein sequence ID" value="GGN98741.1"/>
    <property type="molecule type" value="Genomic_DNA"/>
</dbReference>
<reference evidence="3" key="1">
    <citation type="journal article" date="2019" name="Int. J. Syst. Evol. Microbiol.">
        <title>The Global Catalogue of Microorganisms (GCM) 10K type strain sequencing project: providing services to taxonomists for standard genome sequencing and annotation.</title>
        <authorList>
            <consortium name="The Broad Institute Genomics Platform"/>
            <consortium name="The Broad Institute Genome Sequencing Center for Infectious Disease"/>
            <person name="Wu L."/>
            <person name="Ma J."/>
        </authorList>
    </citation>
    <scope>NUCLEOTIDE SEQUENCE [LARGE SCALE GENOMIC DNA]</scope>
    <source>
        <strain evidence="3">CGMCC 4.7329</strain>
    </source>
</reference>
<evidence type="ECO:0000256" key="1">
    <source>
        <dbReference type="SAM" id="MobiDB-lite"/>
    </source>
</evidence>
<name>A0ABQ2L0I2_9NOCA</name>
<proteinExistence type="predicted"/>
<feature type="compositionally biased region" description="Basic and acidic residues" evidence="1">
    <location>
        <begin position="45"/>
        <end position="55"/>
    </location>
</feature>
<organism evidence="2 3">
    <name type="scientific">Nocardia rhizosphaerihabitans</name>
    <dbReference type="NCBI Taxonomy" id="1691570"/>
    <lineage>
        <taxon>Bacteria</taxon>
        <taxon>Bacillati</taxon>
        <taxon>Actinomycetota</taxon>
        <taxon>Actinomycetes</taxon>
        <taxon>Mycobacteriales</taxon>
        <taxon>Nocardiaceae</taxon>
        <taxon>Nocardia</taxon>
    </lineage>
</organism>
<accession>A0ABQ2L0I2</accession>
<feature type="compositionally biased region" description="Basic residues" evidence="1">
    <location>
        <begin position="7"/>
        <end position="17"/>
    </location>
</feature>
<evidence type="ECO:0000313" key="2">
    <source>
        <dbReference type="EMBL" id="GGN98741.1"/>
    </source>
</evidence>
<feature type="region of interest" description="Disordered" evidence="1">
    <location>
        <begin position="1"/>
        <end position="74"/>
    </location>
</feature>